<evidence type="ECO:0000313" key="10">
    <source>
        <dbReference type="Proteomes" id="UP000634476"/>
    </source>
</evidence>
<dbReference type="RefSeq" id="WP_203872642.1">
    <property type="nucleotide sequence ID" value="NZ_BOOK01000001.1"/>
</dbReference>
<evidence type="ECO:0000256" key="3">
    <source>
        <dbReference type="ARBA" id="ARBA00022722"/>
    </source>
</evidence>
<evidence type="ECO:0000256" key="7">
    <source>
        <dbReference type="ARBA" id="ARBA00038093"/>
    </source>
</evidence>
<dbReference type="Proteomes" id="UP000634476">
    <property type="component" value="Unassembled WGS sequence"/>
</dbReference>
<feature type="domain" description="PIN" evidence="8">
    <location>
        <begin position="17"/>
        <end position="137"/>
    </location>
</feature>
<keyword evidence="4" id="KW-0479">Metal-binding</keyword>
<name>A0A8J3SSN5_9ACTN</name>
<organism evidence="9 10">
    <name type="scientific">Planobispora takensis</name>
    <dbReference type="NCBI Taxonomy" id="1367882"/>
    <lineage>
        <taxon>Bacteria</taxon>
        <taxon>Bacillati</taxon>
        <taxon>Actinomycetota</taxon>
        <taxon>Actinomycetes</taxon>
        <taxon>Streptosporangiales</taxon>
        <taxon>Streptosporangiaceae</taxon>
        <taxon>Planobispora</taxon>
    </lineage>
</organism>
<evidence type="ECO:0000256" key="5">
    <source>
        <dbReference type="ARBA" id="ARBA00022801"/>
    </source>
</evidence>
<protein>
    <submittedName>
        <fullName evidence="9">DNA-binding protein</fullName>
    </submittedName>
</protein>
<dbReference type="InterPro" id="IPR002716">
    <property type="entry name" value="PIN_dom"/>
</dbReference>
<keyword evidence="9" id="KW-0238">DNA-binding</keyword>
<keyword evidence="2" id="KW-1277">Toxin-antitoxin system</keyword>
<dbReference type="Gene3D" id="3.40.50.1010">
    <property type="entry name" value="5'-nuclease"/>
    <property type="match status" value="1"/>
</dbReference>
<keyword evidence="6" id="KW-0460">Magnesium</keyword>
<evidence type="ECO:0000313" key="9">
    <source>
        <dbReference type="EMBL" id="GIH98142.1"/>
    </source>
</evidence>
<gene>
    <name evidence="9" type="ORF">Pta02_01510</name>
</gene>
<evidence type="ECO:0000256" key="4">
    <source>
        <dbReference type="ARBA" id="ARBA00022723"/>
    </source>
</evidence>
<dbReference type="InterPro" id="IPR050556">
    <property type="entry name" value="Type_II_TA_system_RNase"/>
</dbReference>
<proteinExistence type="inferred from homology"/>
<keyword evidence="5" id="KW-0378">Hydrolase</keyword>
<dbReference type="Pfam" id="PF01850">
    <property type="entry name" value="PIN"/>
    <property type="match status" value="1"/>
</dbReference>
<comment type="similarity">
    <text evidence="7">Belongs to the PINc/VapC protein family.</text>
</comment>
<dbReference type="SUPFAM" id="SSF88723">
    <property type="entry name" value="PIN domain-like"/>
    <property type="match status" value="1"/>
</dbReference>
<sequence>MASRPRLHPVSHRPTTLIDTCVLLDILMDDPKWAEWSDDAVAQAREEGWVIINPIIYAEVSVGFDTVEDLDEALPVNEIERHDLPYEAGFLAGKAFAAYKQRGGRKRSPLPDFYIGAHAAARKYRLITRDTARYRTYFPTIELITPESDGS</sequence>
<accession>A0A8J3SSN5</accession>
<evidence type="ECO:0000259" key="8">
    <source>
        <dbReference type="Pfam" id="PF01850"/>
    </source>
</evidence>
<dbReference type="GO" id="GO:0004518">
    <property type="term" value="F:nuclease activity"/>
    <property type="evidence" value="ECO:0007669"/>
    <property type="project" value="UniProtKB-KW"/>
</dbReference>
<evidence type="ECO:0000256" key="6">
    <source>
        <dbReference type="ARBA" id="ARBA00022842"/>
    </source>
</evidence>
<keyword evidence="3" id="KW-0540">Nuclease</keyword>
<evidence type="ECO:0000256" key="1">
    <source>
        <dbReference type="ARBA" id="ARBA00001946"/>
    </source>
</evidence>
<dbReference type="GO" id="GO:0016787">
    <property type="term" value="F:hydrolase activity"/>
    <property type="evidence" value="ECO:0007669"/>
    <property type="project" value="UniProtKB-KW"/>
</dbReference>
<dbReference type="PANTHER" id="PTHR33653">
    <property type="entry name" value="RIBONUCLEASE VAPC2"/>
    <property type="match status" value="1"/>
</dbReference>
<dbReference type="GO" id="GO:0046872">
    <property type="term" value="F:metal ion binding"/>
    <property type="evidence" value="ECO:0007669"/>
    <property type="project" value="UniProtKB-KW"/>
</dbReference>
<keyword evidence="10" id="KW-1185">Reference proteome</keyword>
<dbReference type="GO" id="GO:0003677">
    <property type="term" value="F:DNA binding"/>
    <property type="evidence" value="ECO:0007669"/>
    <property type="project" value="UniProtKB-KW"/>
</dbReference>
<reference evidence="9" key="1">
    <citation type="submission" date="2021-01" db="EMBL/GenBank/DDBJ databases">
        <title>Whole genome shotgun sequence of Planobispora takensis NBRC 109077.</title>
        <authorList>
            <person name="Komaki H."/>
            <person name="Tamura T."/>
        </authorList>
    </citation>
    <scope>NUCLEOTIDE SEQUENCE</scope>
    <source>
        <strain evidence="9">NBRC 109077</strain>
    </source>
</reference>
<dbReference type="PANTHER" id="PTHR33653:SF1">
    <property type="entry name" value="RIBONUCLEASE VAPC2"/>
    <property type="match status" value="1"/>
</dbReference>
<dbReference type="AlphaFoldDB" id="A0A8J3SSN5"/>
<comment type="caution">
    <text evidence="9">The sequence shown here is derived from an EMBL/GenBank/DDBJ whole genome shotgun (WGS) entry which is preliminary data.</text>
</comment>
<dbReference type="InterPro" id="IPR029060">
    <property type="entry name" value="PIN-like_dom_sf"/>
</dbReference>
<comment type="cofactor">
    <cofactor evidence="1">
        <name>Mg(2+)</name>
        <dbReference type="ChEBI" id="CHEBI:18420"/>
    </cofactor>
</comment>
<dbReference type="EMBL" id="BOOK01000001">
    <property type="protein sequence ID" value="GIH98142.1"/>
    <property type="molecule type" value="Genomic_DNA"/>
</dbReference>
<evidence type="ECO:0000256" key="2">
    <source>
        <dbReference type="ARBA" id="ARBA00022649"/>
    </source>
</evidence>